<keyword evidence="2" id="KW-1185">Reference proteome</keyword>
<evidence type="ECO:0000313" key="1">
    <source>
        <dbReference type="EMBL" id="STQ85380.1"/>
    </source>
</evidence>
<dbReference type="AlphaFoldDB" id="A0A377PS80"/>
<accession>A0A377PS80</accession>
<organism evidence="1 2">
    <name type="scientific">Helicobacter muridarum</name>
    <dbReference type="NCBI Taxonomy" id="216"/>
    <lineage>
        <taxon>Bacteria</taxon>
        <taxon>Pseudomonadati</taxon>
        <taxon>Campylobacterota</taxon>
        <taxon>Epsilonproteobacteria</taxon>
        <taxon>Campylobacterales</taxon>
        <taxon>Helicobacteraceae</taxon>
        <taxon>Helicobacter</taxon>
    </lineage>
</organism>
<evidence type="ECO:0000313" key="2">
    <source>
        <dbReference type="Proteomes" id="UP000255139"/>
    </source>
</evidence>
<gene>
    <name evidence="1" type="ORF">NCTC12714_00165</name>
</gene>
<sequence>MWPLPPVILMFEGSANSLIYMPKATKNAIKYAFVSEVFPNIDSIKVGDSENIEELLSLNPDLFICHNANIKLCEAMKKVPFLPLK</sequence>
<dbReference type="Gene3D" id="3.40.50.1980">
    <property type="entry name" value="Nitrogenase molybdenum iron protein domain"/>
    <property type="match status" value="1"/>
</dbReference>
<dbReference type="EMBL" id="UGJE01000002">
    <property type="protein sequence ID" value="STQ85380.1"/>
    <property type="molecule type" value="Genomic_DNA"/>
</dbReference>
<name>A0A377PS80_9HELI</name>
<dbReference type="RefSeq" id="WP_233708861.1">
    <property type="nucleotide sequence ID" value="NZ_FZML01000017.1"/>
</dbReference>
<protein>
    <submittedName>
        <fullName evidence="1">Periplasmic binding protein</fullName>
    </submittedName>
</protein>
<dbReference type="Proteomes" id="UP000255139">
    <property type="component" value="Unassembled WGS sequence"/>
</dbReference>
<reference evidence="1 2" key="1">
    <citation type="submission" date="2018-06" db="EMBL/GenBank/DDBJ databases">
        <authorList>
            <consortium name="Pathogen Informatics"/>
            <person name="Doyle S."/>
        </authorList>
    </citation>
    <scope>NUCLEOTIDE SEQUENCE [LARGE SCALE GENOMIC DNA]</scope>
    <source>
        <strain evidence="1 2">NCTC12714</strain>
    </source>
</reference>
<proteinExistence type="predicted"/>